<organism evidence="3 4">
    <name type="scientific">Leptospira borgpetersenii serovar Javanica str. UI 09931</name>
    <dbReference type="NCBI Taxonomy" id="1049767"/>
    <lineage>
        <taxon>Bacteria</taxon>
        <taxon>Pseudomonadati</taxon>
        <taxon>Spirochaetota</taxon>
        <taxon>Spirochaetia</taxon>
        <taxon>Leptospirales</taxon>
        <taxon>Leptospiraceae</taxon>
        <taxon>Leptospira</taxon>
    </lineage>
</organism>
<sequence>MIKTGFLILSLVLNVFFILKGIYSRSTDTRKSERRTRDIKKGFGHRKIRSKR</sequence>
<feature type="compositionally biased region" description="Basic residues" evidence="1">
    <location>
        <begin position="42"/>
        <end position="52"/>
    </location>
</feature>
<dbReference type="AlphaFoldDB" id="A0AAV3J8U6"/>
<evidence type="ECO:0000313" key="3">
    <source>
        <dbReference type="EMBL" id="EPG56608.1"/>
    </source>
</evidence>
<comment type="caution">
    <text evidence="3">The sequence shown here is derived from an EMBL/GenBank/DDBJ whole genome shotgun (WGS) entry which is preliminary data.</text>
</comment>
<accession>A0AAV3J8U6</accession>
<gene>
    <name evidence="3" type="ORF">LEP1GSC103_1138</name>
</gene>
<evidence type="ECO:0000313" key="4">
    <source>
        <dbReference type="Proteomes" id="UP000014570"/>
    </source>
</evidence>
<feature type="region of interest" description="Disordered" evidence="1">
    <location>
        <begin position="30"/>
        <end position="52"/>
    </location>
</feature>
<keyword evidence="2" id="KW-1133">Transmembrane helix</keyword>
<keyword evidence="2" id="KW-0812">Transmembrane</keyword>
<protein>
    <submittedName>
        <fullName evidence="3">Uncharacterized protein</fullName>
    </submittedName>
</protein>
<proteinExistence type="predicted"/>
<dbReference type="Proteomes" id="UP000014570">
    <property type="component" value="Unassembled WGS sequence"/>
</dbReference>
<keyword evidence="2" id="KW-0472">Membrane</keyword>
<evidence type="ECO:0000256" key="2">
    <source>
        <dbReference type="SAM" id="Phobius"/>
    </source>
</evidence>
<feature type="transmembrane region" description="Helical" evidence="2">
    <location>
        <begin position="6"/>
        <end position="23"/>
    </location>
</feature>
<name>A0AAV3J8U6_LEPBO</name>
<dbReference type="EMBL" id="AHNP02000013">
    <property type="protein sequence ID" value="EPG56608.1"/>
    <property type="molecule type" value="Genomic_DNA"/>
</dbReference>
<evidence type="ECO:0000256" key="1">
    <source>
        <dbReference type="SAM" id="MobiDB-lite"/>
    </source>
</evidence>
<reference evidence="3 4" key="1">
    <citation type="submission" date="2013-04" db="EMBL/GenBank/DDBJ databases">
        <authorList>
            <person name="Harkins D.M."/>
            <person name="Durkin A.S."/>
            <person name="Brinkac L.M."/>
            <person name="Haft D.H."/>
            <person name="Selengut J.D."/>
            <person name="Sanka R."/>
            <person name="DePew J."/>
            <person name="Purushe J."/>
            <person name="Chanthongthip A."/>
            <person name="Lattana O."/>
            <person name="Phetsouvanh R."/>
            <person name="Newton P.N."/>
            <person name="Vinetz J.M."/>
            <person name="Sutton G.G."/>
            <person name="Nierman W.C."/>
            <person name="Fouts D.E."/>
        </authorList>
    </citation>
    <scope>NUCLEOTIDE SEQUENCE [LARGE SCALE GENOMIC DNA]</scope>
    <source>
        <strain evidence="3 4">UI 09931</strain>
    </source>
</reference>
<feature type="compositionally biased region" description="Basic and acidic residues" evidence="1">
    <location>
        <begin position="30"/>
        <end position="41"/>
    </location>
</feature>